<accession>A0A194WVC4</accession>
<dbReference type="InterPro" id="IPR045518">
    <property type="entry name" value="2EXR"/>
</dbReference>
<feature type="region of interest" description="Disordered" evidence="1">
    <location>
        <begin position="1"/>
        <end position="22"/>
    </location>
</feature>
<dbReference type="GeneID" id="28823147"/>
<dbReference type="Proteomes" id="UP000070700">
    <property type="component" value="Unassembled WGS sequence"/>
</dbReference>
<dbReference type="PANTHER" id="PTHR35910">
    <property type="entry name" value="2EXR DOMAIN-CONTAINING PROTEIN"/>
    <property type="match status" value="1"/>
</dbReference>
<dbReference type="RefSeq" id="XP_018065974.1">
    <property type="nucleotide sequence ID" value="XM_018213421.1"/>
</dbReference>
<sequence>MEAKNENKDIAGPSNSNASDAITKDHGPLTEFTCFSELPVELSREIFKHACFVPRVIDVFPMFCPDMGMDWDDLDGMDESTALTSVTQRVAPAVLHVSREARELRVFPEHLDYDFDYRPPAKVYVNWACDTICPTACFDNYNFEGNGTAIGSALTQLKSLPKLRHLAVTVSGLKALKKSLPKLAIEVITVYLAPGLDNWSSDMAEDEMEGGCACCQHLNSNTKFGINLTIPGEYLEAQAERFSKGEDAEVNEDEVEYDKFLPRVSASSVRAASKNIVNLFQALVKKEKAMKEAGRVWKAPRFQVMVMEVHEKENYDAHEQERYRAMKAAAAKVKAASSGIQGDDMADGGVI</sequence>
<evidence type="ECO:0000256" key="1">
    <source>
        <dbReference type="SAM" id="MobiDB-lite"/>
    </source>
</evidence>
<gene>
    <name evidence="3" type="ORF">LY89DRAFT_674195</name>
</gene>
<proteinExistence type="predicted"/>
<keyword evidence="4" id="KW-1185">Reference proteome</keyword>
<evidence type="ECO:0000313" key="3">
    <source>
        <dbReference type="EMBL" id="KUJ11619.1"/>
    </source>
</evidence>
<evidence type="ECO:0000313" key="4">
    <source>
        <dbReference type="Proteomes" id="UP000070700"/>
    </source>
</evidence>
<feature type="domain" description="2EXR" evidence="2">
    <location>
        <begin position="32"/>
        <end position="132"/>
    </location>
</feature>
<dbReference type="PANTHER" id="PTHR35910:SF6">
    <property type="entry name" value="2EXR DOMAIN-CONTAINING PROTEIN"/>
    <property type="match status" value="1"/>
</dbReference>
<dbReference type="Pfam" id="PF20150">
    <property type="entry name" value="2EXR"/>
    <property type="match status" value="1"/>
</dbReference>
<dbReference type="AlphaFoldDB" id="A0A194WVC4"/>
<name>A0A194WVC4_MOLSC</name>
<dbReference type="EMBL" id="KQ947426">
    <property type="protein sequence ID" value="KUJ11619.1"/>
    <property type="molecule type" value="Genomic_DNA"/>
</dbReference>
<organism evidence="3 4">
    <name type="scientific">Mollisia scopiformis</name>
    <name type="common">Conifer needle endophyte fungus</name>
    <name type="synonym">Phialocephala scopiformis</name>
    <dbReference type="NCBI Taxonomy" id="149040"/>
    <lineage>
        <taxon>Eukaryota</taxon>
        <taxon>Fungi</taxon>
        <taxon>Dikarya</taxon>
        <taxon>Ascomycota</taxon>
        <taxon>Pezizomycotina</taxon>
        <taxon>Leotiomycetes</taxon>
        <taxon>Helotiales</taxon>
        <taxon>Mollisiaceae</taxon>
        <taxon>Mollisia</taxon>
    </lineage>
</organism>
<dbReference type="InParanoid" id="A0A194WVC4"/>
<protein>
    <recommendedName>
        <fullName evidence="2">2EXR domain-containing protein</fullName>
    </recommendedName>
</protein>
<reference evidence="3 4" key="1">
    <citation type="submission" date="2015-10" db="EMBL/GenBank/DDBJ databases">
        <title>Full genome of DAOMC 229536 Phialocephala scopiformis, a fungal endophyte of spruce producing the potent anti-insectan compound rugulosin.</title>
        <authorList>
            <consortium name="DOE Joint Genome Institute"/>
            <person name="Walker A.K."/>
            <person name="Frasz S.L."/>
            <person name="Seifert K.A."/>
            <person name="Miller J.D."/>
            <person name="Mondo S.J."/>
            <person name="Labutti K."/>
            <person name="Lipzen A."/>
            <person name="Dockter R."/>
            <person name="Kennedy M."/>
            <person name="Grigoriev I.V."/>
            <person name="Spatafora J.W."/>
        </authorList>
    </citation>
    <scope>NUCLEOTIDE SEQUENCE [LARGE SCALE GENOMIC DNA]</scope>
    <source>
        <strain evidence="3 4">CBS 120377</strain>
    </source>
</reference>
<evidence type="ECO:0000259" key="2">
    <source>
        <dbReference type="Pfam" id="PF20150"/>
    </source>
</evidence>
<dbReference type="KEGG" id="psco:LY89DRAFT_674195"/>